<keyword evidence="8" id="KW-1185">Reference proteome</keyword>
<keyword evidence="4" id="KW-0479">Metal-binding</keyword>
<dbReference type="EMBL" id="JACJID010000009">
    <property type="protein sequence ID" value="MBA8931604.1"/>
    <property type="molecule type" value="Genomic_DNA"/>
</dbReference>
<dbReference type="PROSITE" id="PS00444">
    <property type="entry name" value="POLYPRENYL_SYNTHASE_2"/>
    <property type="match status" value="1"/>
</dbReference>
<evidence type="ECO:0000256" key="2">
    <source>
        <dbReference type="ARBA" id="ARBA00006706"/>
    </source>
</evidence>
<comment type="similarity">
    <text evidence="2 6">Belongs to the FPP/GGPP synthase family.</text>
</comment>
<evidence type="ECO:0000256" key="1">
    <source>
        <dbReference type="ARBA" id="ARBA00001946"/>
    </source>
</evidence>
<organism evidence="7 8">
    <name type="scientific">Kutzneria viridogrisea</name>
    <dbReference type="NCBI Taxonomy" id="47990"/>
    <lineage>
        <taxon>Bacteria</taxon>
        <taxon>Bacillati</taxon>
        <taxon>Actinomycetota</taxon>
        <taxon>Actinomycetes</taxon>
        <taxon>Pseudonocardiales</taxon>
        <taxon>Pseudonocardiaceae</taxon>
        <taxon>Kutzneria</taxon>
    </lineage>
</organism>
<comment type="caution">
    <text evidence="7">The sequence shown here is derived from an EMBL/GenBank/DDBJ whole genome shotgun (WGS) entry which is preliminary data.</text>
</comment>
<protein>
    <submittedName>
        <fullName evidence="7">Heptaprenyl diphosphate synthase</fullName>
        <ecNumber evidence="7">2.5.1.30</ecNumber>
    </submittedName>
</protein>
<dbReference type="PANTHER" id="PTHR12001:SF69">
    <property type="entry name" value="ALL TRANS-POLYPRENYL-DIPHOSPHATE SYNTHASE PDSS1"/>
    <property type="match status" value="1"/>
</dbReference>
<dbReference type="CDD" id="cd00685">
    <property type="entry name" value="Trans_IPPS_HT"/>
    <property type="match status" value="1"/>
</dbReference>
<evidence type="ECO:0000256" key="4">
    <source>
        <dbReference type="ARBA" id="ARBA00022723"/>
    </source>
</evidence>
<proteinExistence type="inferred from homology"/>
<dbReference type="Gene3D" id="1.10.600.10">
    <property type="entry name" value="Farnesyl Diphosphate Synthase"/>
    <property type="match status" value="1"/>
</dbReference>
<comment type="cofactor">
    <cofactor evidence="1">
        <name>Mg(2+)</name>
        <dbReference type="ChEBI" id="CHEBI:18420"/>
    </cofactor>
</comment>
<keyword evidence="3 6" id="KW-0808">Transferase</keyword>
<sequence length="340" mass="36311">MTENQGLPPAGEQGVRLDFADPALAAAVRGGLTRVEDLLRSVVQSDFQFVTDTSLHLVVAGGKRFRPLFTLLAAQFGDPDAEDVIKAAAVVELIHLATLYHDDVMDEATMRRGAVSANARWDNTVAILTGDYLFAHASKLVADLGTEAGHIMASTFSQLVTGQMRETIGPAEGQDPIKHYLTVIDEKTGSLIATAGRFGGMFSGVTPEGVDALTTYGDAFGTAFQISDDIIDIASPAAESGKTPGTDLREGVRTLPMLYALADEDPQGDRLRELLAGPITEDALVEEALKLLRESSGMEQARLTLRSYADRAKDALDALPACPAREALEGLTDYVVARTY</sequence>
<evidence type="ECO:0000256" key="5">
    <source>
        <dbReference type="ARBA" id="ARBA00022842"/>
    </source>
</evidence>
<dbReference type="InterPro" id="IPR000092">
    <property type="entry name" value="Polyprenyl_synt"/>
</dbReference>
<dbReference type="GO" id="GO:0000010">
    <property type="term" value="F:heptaprenyl diphosphate synthase activity"/>
    <property type="evidence" value="ECO:0007669"/>
    <property type="project" value="UniProtKB-EC"/>
</dbReference>
<gene>
    <name evidence="7" type="ORF">BC739_008856</name>
</gene>
<dbReference type="PANTHER" id="PTHR12001">
    <property type="entry name" value="GERANYLGERANYL PYROPHOSPHATE SYNTHASE"/>
    <property type="match status" value="1"/>
</dbReference>
<reference evidence="7 8" key="1">
    <citation type="submission" date="2020-08" db="EMBL/GenBank/DDBJ databases">
        <title>Genomic Encyclopedia of Archaeal and Bacterial Type Strains, Phase II (KMG-II): from individual species to whole genera.</title>
        <authorList>
            <person name="Goeker M."/>
        </authorList>
    </citation>
    <scope>NUCLEOTIDE SEQUENCE [LARGE SCALE GENOMIC DNA]</scope>
    <source>
        <strain evidence="7 8">DSM 43850</strain>
    </source>
</reference>
<evidence type="ECO:0000256" key="3">
    <source>
        <dbReference type="ARBA" id="ARBA00022679"/>
    </source>
</evidence>
<dbReference type="InterPro" id="IPR033749">
    <property type="entry name" value="Polyprenyl_synt_CS"/>
</dbReference>
<dbReference type="RefSeq" id="WP_025361438.1">
    <property type="nucleotide sequence ID" value="NZ_BAAABQ010000052.1"/>
</dbReference>
<dbReference type="Pfam" id="PF00348">
    <property type="entry name" value="polyprenyl_synt"/>
    <property type="match status" value="1"/>
</dbReference>
<dbReference type="InterPro" id="IPR008949">
    <property type="entry name" value="Isoprenoid_synthase_dom_sf"/>
</dbReference>
<dbReference type="EC" id="2.5.1.30" evidence="7"/>
<evidence type="ECO:0000256" key="6">
    <source>
        <dbReference type="RuleBase" id="RU004466"/>
    </source>
</evidence>
<keyword evidence="5" id="KW-0460">Magnesium</keyword>
<evidence type="ECO:0000313" key="7">
    <source>
        <dbReference type="EMBL" id="MBA8931604.1"/>
    </source>
</evidence>
<dbReference type="SFLD" id="SFLDS00005">
    <property type="entry name" value="Isoprenoid_Synthase_Type_I"/>
    <property type="match status" value="1"/>
</dbReference>
<dbReference type="Proteomes" id="UP000517916">
    <property type="component" value="Unassembled WGS sequence"/>
</dbReference>
<dbReference type="SFLD" id="SFLDG01017">
    <property type="entry name" value="Polyprenyl_Transferase_Like"/>
    <property type="match status" value="1"/>
</dbReference>
<evidence type="ECO:0000313" key="8">
    <source>
        <dbReference type="Proteomes" id="UP000517916"/>
    </source>
</evidence>
<accession>A0ABR6BXH3</accession>
<name>A0ABR6BXH3_9PSEU</name>
<dbReference type="SUPFAM" id="SSF48576">
    <property type="entry name" value="Terpenoid synthases"/>
    <property type="match status" value="1"/>
</dbReference>